<proteinExistence type="predicted"/>
<name>A0A382RB43_9ZZZZ</name>
<organism evidence="1">
    <name type="scientific">marine metagenome</name>
    <dbReference type="NCBI Taxonomy" id="408172"/>
    <lineage>
        <taxon>unclassified sequences</taxon>
        <taxon>metagenomes</taxon>
        <taxon>ecological metagenomes</taxon>
    </lineage>
</organism>
<sequence length="131" mass="15622">MKEKLRILWCGEASTLNTGYAVYAKEVLTRLYNTDKYIIAELGCYSAVDNPLRFNIPWRFYANLPSNPEESQAYGSNPSYQFGEWRFEDVCLDFRPDVVIDIRDWWMLEFEERSPYRPYYNWAIMPTIDSD</sequence>
<dbReference type="EMBL" id="UINC01120086">
    <property type="protein sequence ID" value="SVC94347.1"/>
    <property type="molecule type" value="Genomic_DNA"/>
</dbReference>
<protein>
    <submittedName>
        <fullName evidence="1">Uncharacterized protein</fullName>
    </submittedName>
</protein>
<feature type="non-terminal residue" evidence="1">
    <location>
        <position position="131"/>
    </location>
</feature>
<dbReference type="AlphaFoldDB" id="A0A382RB43"/>
<reference evidence="1" key="1">
    <citation type="submission" date="2018-05" db="EMBL/GenBank/DDBJ databases">
        <authorList>
            <person name="Lanie J.A."/>
            <person name="Ng W.-L."/>
            <person name="Kazmierczak K.M."/>
            <person name="Andrzejewski T.M."/>
            <person name="Davidsen T.M."/>
            <person name="Wayne K.J."/>
            <person name="Tettelin H."/>
            <person name="Glass J.I."/>
            <person name="Rusch D."/>
            <person name="Podicherti R."/>
            <person name="Tsui H.-C.T."/>
            <person name="Winkler M.E."/>
        </authorList>
    </citation>
    <scope>NUCLEOTIDE SEQUENCE</scope>
</reference>
<accession>A0A382RB43</accession>
<gene>
    <name evidence="1" type="ORF">METZ01_LOCUS347201</name>
</gene>
<evidence type="ECO:0000313" key="1">
    <source>
        <dbReference type="EMBL" id="SVC94347.1"/>
    </source>
</evidence>